<reference evidence="2" key="2">
    <citation type="journal article" date="2013" name="PLoS Genet.">
        <title>Comparative genome structure, secondary metabolite, and effector coding capacity across Cochliobolus pathogens.</title>
        <authorList>
            <person name="Condon B.J."/>
            <person name="Leng Y."/>
            <person name="Wu D."/>
            <person name="Bushley K.E."/>
            <person name="Ohm R.A."/>
            <person name="Otillar R."/>
            <person name="Martin J."/>
            <person name="Schackwitz W."/>
            <person name="Grimwood J."/>
            <person name="MohdZainudin N."/>
            <person name="Xue C."/>
            <person name="Wang R."/>
            <person name="Manning V.A."/>
            <person name="Dhillon B."/>
            <person name="Tu Z.J."/>
            <person name="Steffenson B.J."/>
            <person name="Salamov A."/>
            <person name="Sun H."/>
            <person name="Lowry S."/>
            <person name="LaButti K."/>
            <person name="Han J."/>
            <person name="Copeland A."/>
            <person name="Lindquist E."/>
            <person name="Barry K."/>
            <person name="Schmutz J."/>
            <person name="Baker S.E."/>
            <person name="Ciuffetti L.M."/>
            <person name="Grigoriev I.V."/>
            <person name="Zhong S."/>
            <person name="Turgeon B.G."/>
        </authorList>
    </citation>
    <scope>NUCLEOTIDE SEQUENCE [LARGE SCALE GENOMIC DNA]</scope>
    <source>
        <strain evidence="2">C5 / ATCC 48332 / race O</strain>
    </source>
</reference>
<name>M2TK09_COCH5</name>
<proteinExistence type="predicted"/>
<keyword evidence="2" id="KW-1185">Reference proteome</keyword>
<protein>
    <submittedName>
        <fullName evidence="1">Uncharacterized protein</fullName>
    </submittedName>
</protein>
<sequence>MEFYSCGIPKEQDSQTLTFPLAPVSMPNPDAVGPRPPRAQPIRAGILAFAEAVHDHAFAEAFFEFMICTLGSLVLTLWRWNQTPPCERALLCPLLQIAKQPHSGTEATRPRFAIVHYYTLKNSKLKPRKPVFEQVLASLGVDHDLERHAEQEERLKLGINWREMAGVDEAGSEC</sequence>
<gene>
    <name evidence="1" type="ORF">COCHEDRAFT_1034568</name>
</gene>
<dbReference type="Proteomes" id="UP000016936">
    <property type="component" value="Unassembled WGS sequence"/>
</dbReference>
<dbReference type="EMBL" id="KB445584">
    <property type="protein sequence ID" value="EMD86809.1"/>
    <property type="molecule type" value="Genomic_DNA"/>
</dbReference>
<dbReference type="AlphaFoldDB" id="M2TK09"/>
<evidence type="ECO:0000313" key="1">
    <source>
        <dbReference type="EMBL" id="EMD86809.1"/>
    </source>
</evidence>
<accession>M2TK09</accession>
<reference evidence="1 2" key="1">
    <citation type="journal article" date="2012" name="PLoS Pathog.">
        <title>Diverse lifestyles and strategies of plant pathogenesis encoded in the genomes of eighteen Dothideomycetes fungi.</title>
        <authorList>
            <person name="Ohm R.A."/>
            <person name="Feau N."/>
            <person name="Henrissat B."/>
            <person name="Schoch C.L."/>
            <person name="Horwitz B.A."/>
            <person name="Barry K.W."/>
            <person name="Condon B.J."/>
            <person name="Copeland A.C."/>
            <person name="Dhillon B."/>
            <person name="Glaser F."/>
            <person name="Hesse C.N."/>
            <person name="Kosti I."/>
            <person name="LaButti K."/>
            <person name="Lindquist E.A."/>
            <person name="Lucas S."/>
            <person name="Salamov A.A."/>
            <person name="Bradshaw R.E."/>
            <person name="Ciuffetti L."/>
            <person name="Hamelin R.C."/>
            <person name="Kema G.H.J."/>
            <person name="Lawrence C."/>
            <person name="Scott J.A."/>
            <person name="Spatafora J.W."/>
            <person name="Turgeon B.G."/>
            <person name="de Wit P.J.G.M."/>
            <person name="Zhong S."/>
            <person name="Goodwin S.B."/>
            <person name="Grigoriev I.V."/>
        </authorList>
    </citation>
    <scope>NUCLEOTIDE SEQUENCE [LARGE SCALE GENOMIC DNA]</scope>
    <source>
        <strain evidence="2">C5 / ATCC 48332 / race O</strain>
    </source>
</reference>
<evidence type="ECO:0000313" key="2">
    <source>
        <dbReference type="Proteomes" id="UP000016936"/>
    </source>
</evidence>
<dbReference type="HOGENOM" id="CLU_1539871_0_0_1"/>
<organism evidence="1 2">
    <name type="scientific">Cochliobolus heterostrophus (strain C5 / ATCC 48332 / race O)</name>
    <name type="common">Southern corn leaf blight fungus</name>
    <name type="synonym">Bipolaris maydis</name>
    <dbReference type="NCBI Taxonomy" id="701091"/>
    <lineage>
        <taxon>Eukaryota</taxon>
        <taxon>Fungi</taxon>
        <taxon>Dikarya</taxon>
        <taxon>Ascomycota</taxon>
        <taxon>Pezizomycotina</taxon>
        <taxon>Dothideomycetes</taxon>
        <taxon>Pleosporomycetidae</taxon>
        <taxon>Pleosporales</taxon>
        <taxon>Pleosporineae</taxon>
        <taxon>Pleosporaceae</taxon>
        <taxon>Bipolaris</taxon>
    </lineage>
</organism>